<dbReference type="EMBL" id="PTRA01000001">
    <property type="protein sequence ID" value="PQA58979.1"/>
    <property type="molecule type" value="Genomic_DNA"/>
</dbReference>
<dbReference type="PANTHER" id="PTHR31061:SF24">
    <property type="entry name" value="LD22376P"/>
    <property type="match status" value="1"/>
</dbReference>
<feature type="transmembrane region" description="Helical" evidence="1">
    <location>
        <begin position="48"/>
        <end position="66"/>
    </location>
</feature>
<keyword evidence="1" id="KW-0472">Membrane</keyword>
<dbReference type="OrthoDB" id="9788724at2"/>
<proteinExistence type="predicted"/>
<feature type="transmembrane region" description="Helical" evidence="1">
    <location>
        <begin position="276"/>
        <end position="295"/>
    </location>
</feature>
<sequence>MKNRLLSLDVLRGLTIMLMTVVNNPGDWGHVYAPLLHAEWHGYTPTDLVFPTFLLIVGVSVVLAMPHKRWNSDTLLKIAIRTLRIFCLGWFLFFFSKIQLPGLEGPTLLLGRLAIMAILAWALFSEYEKKYQFYVAVGTFLLMILLAFGGFDAYETVRIPGVLQRIAMVYGLIAVLYLRTSWQVQAVVGVTVLLLYWGLMTLIPVPGVGQANLEKGTNLAAWLDYTLLPGHLWASAKTWDPEGILSTLPALGTGIAGLLTGTLLRTPSLTGPQKARYLLLAGLGGIVLGSVWHIVFPINKALWTSSYVLVAAGWALVVLSGLYYWIDVKGSKGWTLPFVVFGVNPMLVFFFSGIIPRILSAIPVHTNGKSVSLQHYLYSDLLAPQFSNPMNASLAWALLYLAFWGLIVWVLYRKGVVVKV</sequence>
<gene>
    <name evidence="2" type="ORF">C5O19_04790</name>
</gene>
<protein>
    <submittedName>
        <fullName evidence="2">DUF5009 domain-containing protein</fullName>
    </submittedName>
</protein>
<dbReference type="AlphaFoldDB" id="A0A2S7IMV2"/>
<feature type="transmembrane region" description="Helical" evidence="1">
    <location>
        <begin position="307"/>
        <end position="326"/>
    </location>
</feature>
<evidence type="ECO:0000313" key="3">
    <source>
        <dbReference type="Proteomes" id="UP000239590"/>
    </source>
</evidence>
<keyword evidence="1" id="KW-1133">Transmembrane helix</keyword>
<feature type="transmembrane region" description="Helical" evidence="1">
    <location>
        <begin position="394"/>
        <end position="412"/>
    </location>
</feature>
<feature type="transmembrane region" description="Helical" evidence="1">
    <location>
        <begin position="243"/>
        <end position="264"/>
    </location>
</feature>
<reference evidence="3" key="1">
    <citation type="submission" date="2018-02" db="EMBL/GenBank/DDBJ databases">
        <title>Genome sequencing of Solimonas sp. HR-BB.</title>
        <authorList>
            <person name="Lee Y."/>
            <person name="Jeon C.O."/>
        </authorList>
    </citation>
    <scope>NUCLEOTIDE SEQUENCE [LARGE SCALE GENOMIC DNA]</scope>
    <source>
        <strain evidence="3">HR-U</strain>
    </source>
</reference>
<feature type="transmembrane region" description="Helical" evidence="1">
    <location>
        <begin position="338"/>
        <end position="359"/>
    </location>
</feature>
<organism evidence="2 3">
    <name type="scientific">Siphonobacter curvatus</name>
    <dbReference type="NCBI Taxonomy" id="2094562"/>
    <lineage>
        <taxon>Bacteria</taxon>
        <taxon>Pseudomonadati</taxon>
        <taxon>Bacteroidota</taxon>
        <taxon>Cytophagia</taxon>
        <taxon>Cytophagales</taxon>
        <taxon>Cytophagaceae</taxon>
        <taxon>Siphonobacter</taxon>
    </lineage>
</organism>
<evidence type="ECO:0000256" key="1">
    <source>
        <dbReference type="SAM" id="Phobius"/>
    </source>
</evidence>
<feature type="transmembrane region" description="Helical" evidence="1">
    <location>
        <begin position="107"/>
        <end position="124"/>
    </location>
</feature>
<name>A0A2S7IMV2_9BACT</name>
<keyword evidence="1" id="KW-0812">Transmembrane</keyword>
<feature type="transmembrane region" description="Helical" evidence="1">
    <location>
        <begin position="131"/>
        <end position="150"/>
    </location>
</feature>
<accession>A0A2S7IMV2</accession>
<comment type="caution">
    <text evidence="2">The sequence shown here is derived from an EMBL/GenBank/DDBJ whole genome shotgun (WGS) entry which is preliminary data.</text>
</comment>
<dbReference type="PANTHER" id="PTHR31061">
    <property type="entry name" value="LD22376P"/>
    <property type="match status" value="1"/>
</dbReference>
<dbReference type="RefSeq" id="WP_104710143.1">
    <property type="nucleotide sequence ID" value="NZ_PTRA01000001.1"/>
</dbReference>
<feature type="transmembrane region" description="Helical" evidence="1">
    <location>
        <begin position="162"/>
        <end position="179"/>
    </location>
</feature>
<dbReference type="Proteomes" id="UP000239590">
    <property type="component" value="Unassembled WGS sequence"/>
</dbReference>
<keyword evidence="3" id="KW-1185">Reference proteome</keyword>
<evidence type="ECO:0000313" key="2">
    <source>
        <dbReference type="EMBL" id="PQA58979.1"/>
    </source>
</evidence>
<feature type="transmembrane region" description="Helical" evidence="1">
    <location>
        <begin position="186"/>
        <end position="205"/>
    </location>
</feature>